<comment type="caution">
    <text evidence="2">The sequence shown here is derived from an EMBL/GenBank/DDBJ whole genome shotgun (WGS) entry which is preliminary data.</text>
</comment>
<evidence type="ECO:0000313" key="2">
    <source>
        <dbReference type="EMBL" id="PWH85859.1"/>
    </source>
</evidence>
<dbReference type="AlphaFoldDB" id="A0A2U2XDH5"/>
<dbReference type="EMBL" id="QFRJ01000004">
    <property type="protein sequence ID" value="PWH85859.1"/>
    <property type="molecule type" value="Genomic_DNA"/>
</dbReference>
<feature type="signal peptide" evidence="1">
    <location>
        <begin position="1"/>
        <end position="23"/>
    </location>
</feature>
<evidence type="ECO:0000313" key="3">
    <source>
        <dbReference type="Proteomes" id="UP000245370"/>
    </source>
</evidence>
<proteinExistence type="predicted"/>
<name>A0A2U2XDH5_9FLAO</name>
<evidence type="ECO:0008006" key="4">
    <source>
        <dbReference type="Google" id="ProtNLM"/>
    </source>
</evidence>
<dbReference type="Proteomes" id="UP000245370">
    <property type="component" value="Unassembled WGS sequence"/>
</dbReference>
<dbReference type="OrthoDB" id="698211at2"/>
<keyword evidence="1" id="KW-0732">Signal</keyword>
<dbReference type="RefSeq" id="WP_109359136.1">
    <property type="nucleotide sequence ID" value="NZ_QFRJ01000004.1"/>
</dbReference>
<protein>
    <recommendedName>
        <fullName evidence="4">Sugar-binding protein</fullName>
    </recommendedName>
</protein>
<feature type="chain" id="PRO_5015397186" description="Sugar-binding protein" evidence="1">
    <location>
        <begin position="24"/>
        <end position="308"/>
    </location>
</feature>
<keyword evidence="3" id="KW-1185">Reference proteome</keyword>
<evidence type="ECO:0000256" key="1">
    <source>
        <dbReference type="SAM" id="SignalP"/>
    </source>
</evidence>
<reference evidence="2 3" key="1">
    <citation type="submission" date="2018-05" db="EMBL/GenBank/DDBJ databases">
        <title>Brumimicrobium oceani sp. nov., isolated from coastal sediment.</title>
        <authorList>
            <person name="Kou Y."/>
        </authorList>
    </citation>
    <scope>NUCLEOTIDE SEQUENCE [LARGE SCALE GENOMIC DNA]</scope>
    <source>
        <strain evidence="2 3">C305</strain>
    </source>
</reference>
<dbReference type="Gene3D" id="2.180.10.10">
    <property type="entry name" value="RHS repeat-associated core"/>
    <property type="match status" value="1"/>
</dbReference>
<gene>
    <name evidence="2" type="ORF">DIT68_07130</name>
</gene>
<sequence>MKSYISKTAIFLLVLFCGTHVNAQLIDNANGKVFTNRPYFNEKLIGEKKIRSISGSEIHYKLGDKPRETEYFKSYFFNRKGQLIKQIESVELTKEADTLVTFYDYDEQGNITAIRQRDAFGNYAYFYKYDEKGRVINEEFRRELSSFPIKSPDFILGERFIVSSEKSTYEDFENMQKRTYYTTSNQPYKSVLTRFNNKGLAIEEVVNMNRMHGSKTTQFFYNQRNQVDSIAIHSNISGSQSKTFVYEYDKYGNLVKKEEFKNGEYIMQYQVLYDEESILIDDVLVQHISMDFIKVLELRRYAYFDKYN</sequence>
<organism evidence="2 3">
    <name type="scientific">Brumimicrobium oceani</name>
    <dbReference type="NCBI Taxonomy" id="2100725"/>
    <lineage>
        <taxon>Bacteria</taxon>
        <taxon>Pseudomonadati</taxon>
        <taxon>Bacteroidota</taxon>
        <taxon>Flavobacteriia</taxon>
        <taxon>Flavobacteriales</taxon>
        <taxon>Crocinitomicaceae</taxon>
        <taxon>Brumimicrobium</taxon>
    </lineage>
</organism>
<accession>A0A2U2XDH5</accession>
<reference evidence="2 3" key="2">
    <citation type="submission" date="2018-05" db="EMBL/GenBank/DDBJ databases">
        <authorList>
            <person name="Lanie J.A."/>
            <person name="Ng W.-L."/>
            <person name="Kazmierczak K.M."/>
            <person name="Andrzejewski T.M."/>
            <person name="Davidsen T.M."/>
            <person name="Wayne K.J."/>
            <person name="Tettelin H."/>
            <person name="Glass J.I."/>
            <person name="Rusch D."/>
            <person name="Podicherti R."/>
            <person name="Tsui H.-C.T."/>
            <person name="Winkler M.E."/>
        </authorList>
    </citation>
    <scope>NUCLEOTIDE SEQUENCE [LARGE SCALE GENOMIC DNA]</scope>
    <source>
        <strain evidence="2 3">C305</strain>
    </source>
</reference>